<organism evidence="2 3">
    <name type="scientific">Robiginitalea biformata (strain ATCC BAA-864 / DSM 15991 / KCTC 12146 / HTCC2501)</name>
    <dbReference type="NCBI Taxonomy" id="313596"/>
    <lineage>
        <taxon>Bacteria</taxon>
        <taxon>Pseudomonadati</taxon>
        <taxon>Bacteroidota</taxon>
        <taxon>Flavobacteriia</taxon>
        <taxon>Flavobacteriales</taxon>
        <taxon>Flavobacteriaceae</taxon>
        <taxon>Robiginitalea</taxon>
    </lineage>
</organism>
<dbReference type="KEGG" id="rbi:RB2501_01226"/>
<dbReference type="PANTHER" id="PTHR30503">
    <property type="entry name" value="INNER MEMBRANE PROTEIN YEDI"/>
    <property type="match status" value="1"/>
</dbReference>
<dbReference type="InterPro" id="IPR008526">
    <property type="entry name" value="YedI"/>
</dbReference>
<dbReference type="Pfam" id="PF05661">
    <property type="entry name" value="DUF808"/>
    <property type="match status" value="1"/>
</dbReference>
<dbReference type="GO" id="GO:0005886">
    <property type="term" value="C:plasma membrane"/>
    <property type="evidence" value="ECO:0007669"/>
    <property type="project" value="TreeGrafter"/>
</dbReference>
<keyword evidence="1" id="KW-0472">Membrane</keyword>
<dbReference type="STRING" id="313596.RB2501_01226"/>
<accession>A4CP38</accession>
<sequence>MASGLFALLDDVATLMDDVATMTKVAAKKTAGILGDDLAVNAEKSSGFISSRELPVLWAITKGSFLNKVIILPVAFVLSAFLPVAVTVILVIGAFYLAYEGAEKIYEYFFPHPHAKEEVPLKYASKKEILAYEKEKIKSAVLTDFILSVEIVIIALGTVVEESLLTQILVTTAIALLATVGVYGIVALIIRMDEFGLRLIDLNERQDSFSDKVGNLLVQALPYVIKSLAVIGTIALLLVAGGIFTHNLDFMHDFLHSLPALLRDFIVGLLAGAAVLLLVKGVVAAWK</sequence>
<name>A4CP38_ROBBH</name>
<evidence type="ECO:0000313" key="3">
    <source>
        <dbReference type="Proteomes" id="UP000009049"/>
    </source>
</evidence>
<feature type="transmembrane region" description="Helical" evidence="1">
    <location>
        <begin position="265"/>
        <end position="286"/>
    </location>
</feature>
<evidence type="ECO:0008006" key="4">
    <source>
        <dbReference type="Google" id="ProtNLM"/>
    </source>
</evidence>
<dbReference type="Proteomes" id="UP000009049">
    <property type="component" value="Chromosome"/>
</dbReference>
<keyword evidence="3" id="KW-1185">Reference proteome</keyword>
<dbReference type="HOGENOM" id="CLU_059391_0_0_10"/>
<protein>
    <recommendedName>
        <fullName evidence="4">DUF808 domain-containing protein</fullName>
    </recommendedName>
</protein>
<feature type="transmembrane region" description="Helical" evidence="1">
    <location>
        <begin position="141"/>
        <end position="160"/>
    </location>
</feature>
<feature type="transmembrane region" description="Helical" evidence="1">
    <location>
        <begin position="70"/>
        <end position="99"/>
    </location>
</feature>
<keyword evidence="1" id="KW-1133">Transmembrane helix</keyword>
<evidence type="ECO:0000313" key="2">
    <source>
        <dbReference type="EMBL" id="EAR14655.1"/>
    </source>
</evidence>
<dbReference type="eggNOG" id="COG2354">
    <property type="taxonomic scope" value="Bacteria"/>
</dbReference>
<keyword evidence="1" id="KW-0812">Transmembrane</keyword>
<reference evidence="2 3" key="1">
    <citation type="journal article" date="2009" name="J. Bacteriol.">
        <title>Complete genome sequence of Robiginitalea biformata HTCC2501.</title>
        <authorList>
            <person name="Oh H.M."/>
            <person name="Giovannoni S.J."/>
            <person name="Lee K."/>
            <person name="Ferriera S."/>
            <person name="Johnson J."/>
            <person name="Cho J.C."/>
        </authorList>
    </citation>
    <scope>NUCLEOTIDE SEQUENCE [LARGE SCALE GENOMIC DNA]</scope>
    <source>
        <strain evidence="3">ATCC BAA-864 / HTCC2501 / KCTC 12146</strain>
    </source>
</reference>
<evidence type="ECO:0000256" key="1">
    <source>
        <dbReference type="SAM" id="Phobius"/>
    </source>
</evidence>
<feature type="transmembrane region" description="Helical" evidence="1">
    <location>
        <begin position="166"/>
        <end position="190"/>
    </location>
</feature>
<gene>
    <name evidence="2" type="ordered locus">RB2501_01226</name>
</gene>
<dbReference type="PIRSF" id="PIRSF016660">
    <property type="entry name" value="YedI"/>
    <property type="match status" value="1"/>
</dbReference>
<proteinExistence type="predicted"/>
<dbReference type="AlphaFoldDB" id="A4CP38"/>
<dbReference type="PANTHER" id="PTHR30503:SF3">
    <property type="entry name" value="INNER MEMBRANE PROTEIN YEDI"/>
    <property type="match status" value="1"/>
</dbReference>
<dbReference type="EMBL" id="CP001712">
    <property type="protein sequence ID" value="EAR14655.1"/>
    <property type="molecule type" value="Genomic_DNA"/>
</dbReference>
<dbReference type="OrthoDB" id="9814178at2"/>
<feature type="transmembrane region" description="Helical" evidence="1">
    <location>
        <begin position="223"/>
        <end position="245"/>
    </location>
</feature>
<dbReference type="RefSeq" id="WP_015755443.1">
    <property type="nucleotide sequence ID" value="NC_013222.1"/>
</dbReference>